<protein>
    <submittedName>
        <fullName evidence="6">Uncharacterized LOC115566770</fullName>
    </submittedName>
</protein>
<gene>
    <name evidence="6" type="primary">LOC115566770</name>
</gene>
<comment type="caution">
    <text evidence="3">Lacks conserved residue(s) required for the propagation of feature annotation.</text>
</comment>
<dbReference type="Ensembl" id="ENSSAUT00010035702.1">
    <property type="protein sequence ID" value="ENSSAUP00010033891.1"/>
    <property type="gene ID" value="ENSSAUG00010014366.1"/>
</dbReference>
<dbReference type="GeneID" id="115566770"/>
<feature type="disulfide bond" evidence="3">
    <location>
        <begin position="156"/>
        <end position="202"/>
    </location>
</feature>
<reference evidence="6" key="2">
    <citation type="submission" date="2025-08" db="UniProtKB">
        <authorList>
            <consortium name="Ensembl"/>
        </authorList>
    </citation>
    <scope>IDENTIFICATION</scope>
</reference>
<dbReference type="InterPro" id="IPR036790">
    <property type="entry name" value="Frizzled_dom_sf"/>
</dbReference>
<dbReference type="AlphaFoldDB" id="A0A671WBB2"/>
<dbReference type="Gene3D" id="1.10.238.10">
    <property type="entry name" value="EF-hand"/>
    <property type="match status" value="1"/>
</dbReference>
<feature type="disulfide bond" evidence="3">
    <location>
        <begin position="348"/>
        <end position="372"/>
    </location>
</feature>
<evidence type="ECO:0000313" key="6">
    <source>
        <dbReference type="Ensembl" id="ENSSAUP00010033891.1"/>
    </source>
</evidence>
<sequence length="660" mass="73423">MKNFIFLVFGLLPFPQQAQSRTDCRPVTATFCQGLGYTTTPNPTGAVGYNLHQIGQMVETACSPHIAIVLCRVAVPECGLDDDSRLKPCRALCQKVKTDCESAFKAKRLYWPTRLRCESLPESNCVQGQVTHVRPQINHSPSLPVSSCQPITVPLCKNLAYTETAMPNVLGHTLQADANLQIETFAPLIQVGCSPNLKQFLCSLYTPECVQGRPQPPCRTLCETVKSSCEPVLTRHGFQWPEAFRCEAFTTESCKHMALPVPQFSFATTPPATCELITVSLCQDLPYADTAMPNILGHKSQGEAGLEVHQYAPLIKVGCSSHLKPFLCSVYTPECTSGKRRPPCKTLCEQARAGCESLMNKFGFQWPDTLSCDKFSTESCEHYGVSSSGGICEPITIPMCQGLSYNQTIMPNLLGHTNQREAVVKMSFFNSIVQTVCSVDIRLFVCMVYAPRCVAGEVQRPCKSFCQRAKTGCEELMNRFGVSWPNELHCDAFPDENCISEESRLEMLSAEGVRAKLDAGGFSVRGKSLSLRTARLLLTLMDADGSGDLDVVEVFKLEHYVAVVRREYVENYERRNPPAVTQNQMKKILSAHGFDLDDKTFRTLWQEHQSTGGIDYDEFMAVLTKLQILRDRFQAHLMSVPCDCEVASFSFKQFMKSTII</sequence>
<keyword evidence="7" id="KW-1185">Reference proteome</keyword>
<name>A0A671WBB2_SPAAU</name>
<feature type="signal peptide" evidence="4">
    <location>
        <begin position="1"/>
        <end position="20"/>
    </location>
</feature>
<feature type="disulfide bond" evidence="3">
    <location>
        <begin position="62"/>
        <end position="100"/>
    </location>
</feature>
<proteinExistence type="predicted"/>
<feature type="disulfide bond" evidence="3">
    <location>
        <begin position="274"/>
        <end position="335"/>
    </location>
</feature>
<dbReference type="Gene3D" id="1.10.2000.10">
    <property type="entry name" value="Frizzled cysteine-rich domain"/>
    <property type="match status" value="4"/>
</dbReference>
<dbReference type="Proteomes" id="UP000472265">
    <property type="component" value="Chromosome 17"/>
</dbReference>
<feature type="domain" description="FZ" evidence="5">
    <location>
        <begin position="19"/>
        <end position="128"/>
    </location>
</feature>
<evidence type="ECO:0000256" key="3">
    <source>
        <dbReference type="PROSITE-ProRule" id="PRU00090"/>
    </source>
</evidence>
<dbReference type="GO" id="GO:0005886">
    <property type="term" value="C:plasma membrane"/>
    <property type="evidence" value="ECO:0007669"/>
    <property type="project" value="TreeGrafter"/>
</dbReference>
<dbReference type="SUPFAM" id="SSF47473">
    <property type="entry name" value="EF-hand"/>
    <property type="match status" value="1"/>
</dbReference>
<accession>A0A671WBB2</accession>
<dbReference type="OrthoDB" id="10053709at2759"/>
<feature type="domain" description="FZ" evidence="5">
    <location>
        <begin position="387"/>
        <end position="501"/>
    </location>
</feature>
<keyword evidence="4" id="KW-0732">Signal</keyword>
<dbReference type="RefSeq" id="XP_030248614.1">
    <property type="nucleotide sequence ID" value="XM_030392754.1"/>
</dbReference>
<dbReference type="SMART" id="SM00063">
    <property type="entry name" value="FRI"/>
    <property type="match status" value="4"/>
</dbReference>
<dbReference type="Pfam" id="PF01392">
    <property type="entry name" value="Fz"/>
    <property type="match status" value="4"/>
</dbReference>
<evidence type="ECO:0000313" key="7">
    <source>
        <dbReference type="Proteomes" id="UP000472265"/>
    </source>
</evidence>
<reference evidence="6" key="1">
    <citation type="submission" date="2021-04" db="EMBL/GenBank/DDBJ databases">
        <authorList>
            <consortium name="Wellcome Sanger Institute Data Sharing"/>
        </authorList>
    </citation>
    <scope>NUCLEOTIDE SEQUENCE [LARGE SCALE GENOMIC DNA]</scope>
</reference>
<dbReference type="GO" id="GO:0035567">
    <property type="term" value="P:non-canonical Wnt signaling pathway"/>
    <property type="evidence" value="ECO:0007669"/>
    <property type="project" value="TreeGrafter"/>
</dbReference>
<reference evidence="6" key="3">
    <citation type="submission" date="2025-09" db="UniProtKB">
        <authorList>
            <consortium name="Ensembl"/>
        </authorList>
    </citation>
    <scope>IDENTIFICATION</scope>
</reference>
<dbReference type="GeneTree" id="ENSGT00940000166686"/>
<dbReference type="GO" id="GO:0060070">
    <property type="term" value="P:canonical Wnt signaling pathway"/>
    <property type="evidence" value="ECO:0007669"/>
    <property type="project" value="TreeGrafter"/>
</dbReference>
<dbReference type="OMA" id="TESCEQY"/>
<evidence type="ECO:0000256" key="2">
    <source>
        <dbReference type="ARBA" id="ARBA00023157"/>
    </source>
</evidence>
<evidence type="ECO:0000256" key="4">
    <source>
        <dbReference type="SAM" id="SignalP"/>
    </source>
</evidence>
<feature type="disulfide bond" evidence="3">
    <location>
        <begin position="466"/>
        <end position="490"/>
    </location>
</feature>
<feature type="domain" description="FZ" evidence="5">
    <location>
        <begin position="269"/>
        <end position="395"/>
    </location>
</feature>
<organism evidence="6 7">
    <name type="scientific">Sparus aurata</name>
    <name type="common">Gilthead sea bream</name>
    <dbReference type="NCBI Taxonomy" id="8175"/>
    <lineage>
        <taxon>Eukaryota</taxon>
        <taxon>Metazoa</taxon>
        <taxon>Chordata</taxon>
        <taxon>Craniata</taxon>
        <taxon>Vertebrata</taxon>
        <taxon>Euteleostomi</taxon>
        <taxon>Actinopterygii</taxon>
        <taxon>Neopterygii</taxon>
        <taxon>Teleostei</taxon>
        <taxon>Neoteleostei</taxon>
        <taxon>Acanthomorphata</taxon>
        <taxon>Eupercaria</taxon>
        <taxon>Spariformes</taxon>
        <taxon>Sparidae</taxon>
        <taxon>Sparus</taxon>
    </lineage>
</organism>
<keyword evidence="2 3" id="KW-1015">Disulfide bond</keyword>
<dbReference type="GO" id="GO:0042813">
    <property type="term" value="F:Wnt receptor activity"/>
    <property type="evidence" value="ECO:0007669"/>
    <property type="project" value="TreeGrafter"/>
</dbReference>
<feature type="chain" id="PRO_5025401257" evidence="4">
    <location>
        <begin position="21"/>
        <end position="660"/>
    </location>
</feature>
<dbReference type="InterPro" id="IPR011992">
    <property type="entry name" value="EF-hand-dom_pair"/>
</dbReference>
<dbReference type="GO" id="GO:0017147">
    <property type="term" value="F:Wnt-protein binding"/>
    <property type="evidence" value="ECO:0007669"/>
    <property type="project" value="TreeGrafter"/>
</dbReference>
<dbReference type="PANTHER" id="PTHR11309">
    <property type="entry name" value="FRIZZLED"/>
    <property type="match status" value="1"/>
</dbReference>
<feature type="disulfide bond" evidence="3">
    <location>
        <begin position="148"/>
        <end position="209"/>
    </location>
</feature>
<dbReference type="PROSITE" id="PS50038">
    <property type="entry name" value="FZ"/>
    <property type="match status" value="4"/>
</dbReference>
<evidence type="ECO:0000259" key="5">
    <source>
        <dbReference type="PROSITE" id="PS50038"/>
    </source>
</evidence>
<feature type="domain" description="FZ" evidence="5">
    <location>
        <begin position="143"/>
        <end position="257"/>
    </location>
</feature>
<feature type="disulfide bond" evidence="3">
    <location>
        <begin position="282"/>
        <end position="328"/>
    </location>
</feature>
<dbReference type="InterPro" id="IPR020067">
    <property type="entry name" value="Frizzled_dom"/>
</dbReference>
<dbReference type="CDD" id="cd07066">
    <property type="entry name" value="CRD_FZ"/>
    <property type="match status" value="1"/>
</dbReference>
<dbReference type="SUPFAM" id="SSF63501">
    <property type="entry name" value="Frizzled cysteine-rich domain"/>
    <property type="match status" value="4"/>
</dbReference>
<dbReference type="PANTHER" id="PTHR11309:SF47">
    <property type="entry name" value="FRIZZLED"/>
    <property type="match status" value="1"/>
</dbReference>
<feature type="disulfide bond" evidence="3">
    <location>
        <begin position="222"/>
        <end position="246"/>
    </location>
</feature>
<evidence type="ECO:0000256" key="1">
    <source>
        <dbReference type="ARBA" id="ARBA00022473"/>
    </source>
</evidence>
<dbReference type="InParanoid" id="A0A671WBB2"/>
<dbReference type="InterPro" id="IPR015526">
    <property type="entry name" value="Frizzled/SFRP"/>
</dbReference>
<feature type="disulfide bond" evidence="3">
    <location>
        <begin position="392"/>
        <end position="453"/>
    </location>
</feature>
<keyword evidence="1" id="KW-0217">Developmental protein</keyword>
<feature type="disulfide bond" evidence="3">
    <location>
        <begin position="400"/>
        <end position="446"/>
    </location>
</feature>
<feature type="disulfide bond" evidence="3">
    <location>
        <begin position="93"/>
        <end position="117"/>
    </location>
</feature>